<keyword evidence="4" id="KW-0812">Transmembrane</keyword>
<keyword evidence="6" id="KW-0472">Membrane</keyword>
<keyword evidence="5" id="KW-0732">Signal</keyword>
<dbReference type="SUPFAM" id="SSF56935">
    <property type="entry name" value="Porins"/>
    <property type="match status" value="1"/>
</dbReference>
<reference evidence="8" key="1">
    <citation type="submission" date="2021-06" db="EMBL/GenBank/DDBJ databases">
        <title>44 bacteria genomes isolated from Dapeng, Shenzhen.</title>
        <authorList>
            <person name="Zheng W."/>
            <person name="Yu S."/>
            <person name="Huang Y."/>
        </authorList>
    </citation>
    <scope>NUCLEOTIDE SEQUENCE</scope>
    <source>
        <strain evidence="8">DP5N28-2</strain>
    </source>
</reference>
<dbReference type="Proteomes" id="UP000753961">
    <property type="component" value="Unassembled WGS sequence"/>
</dbReference>
<keyword evidence="3" id="KW-1134">Transmembrane beta strand</keyword>
<evidence type="ECO:0000256" key="6">
    <source>
        <dbReference type="ARBA" id="ARBA00023136"/>
    </source>
</evidence>
<evidence type="ECO:0000256" key="2">
    <source>
        <dbReference type="ARBA" id="ARBA00008163"/>
    </source>
</evidence>
<gene>
    <name evidence="8" type="ORF">KUV50_08860</name>
</gene>
<proteinExistence type="inferred from homology"/>
<dbReference type="PANTHER" id="PTHR35093">
    <property type="entry name" value="OUTER MEMBRANE PROTEIN NMB0088-RELATED"/>
    <property type="match status" value="1"/>
</dbReference>
<sequence>MKYRNIIMGLFMLILGSSVHGQNILDAYRYSFQTPTGSARFNGLGGAMSAIGADMSVASHNPAGIAAFWKSEVSGTLDVSVFSNDATLINGGTGKIGSSDFEMTIPQGGIVFTTYTPNKSWMAKSFSITYNKLAEFDNEIFYEGNTLGSISERWAALGDGLHPDDLGYLEAGPAYSAGVIYDLEGDGLYEYDYFRNEDKKLYRSQLLDTEGGWSEAAITFAGNYRNKLLIGGTLGLDFINFESKKAYIEDDKGNEVPQFDRLRFNEYLSTNGVGVNAKIGAIVKFTPAVSWSLSLASPTVLNLTDNFRNTIQYEWTENNAQKSAQADTEESQFEYRFINPWRVSTGAAYKIGRSGFINGEIDYVGYNFSKFDFKGAGISDQNYQNDLNRQIENDFSSALNLRLGGEYVLNAFRLRGGIFMYSSPMDQFENTKGFSLGFGFRGDNWYLDLAYMNRSNGYNYSPYALNNAVVPSVDIKTRTSDIGLTIGFKI</sequence>
<comment type="caution">
    <text evidence="8">The sequence shown here is derived from an EMBL/GenBank/DDBJ whole genome shotgun (WGS) entry which is preliminary data.</text>
</comment>
<dbReference type="AlphaFoldDB" id="A0A953HP65"/>
<keyword evidence="9" id="KW-1185">Reference proteome</keyword>
<evidence type="ECO:0000256" key="1">
    <source>
        <dbReference type="ARBA" id="ARBA00004571"/>
    </source>
</evidence>
<dbReference type="GO" id="GO:0015483">
    <property type="term" value="F:long-chain fatty acid transporting porin activity"/>
    <property type="evidence" value="ECO:0007669"/>
    <property type="project" value="TreeGrafter"/>
</dbReference>
<evidence type="ECO:0000256" key="4">
    <source>
        <dbReference type="ARBA" id="ARBA00022692"/>
    </source>
</evidence>
<dbReference type="PANTHER" id="PTHR35093:SF8">
    <property type="entry name" value="OUTER MEMBRANE PROTEIN NMB0088-RELATED"/>
    <property type="match status" value="1"/>
</dbReference>
<evidence type="ECO:0000256" key="5">
    <source>
        <dbReference type="ARBA" id="ARBA00022729"/>
    </source>
</evidence>
<evidence type="ECO:0000256" key="3">
    <source>
        <dbReference type="ARBA" id="ARBA00022452"/>
    </source>
</evidence>
<evidence type="ECO:0000256" key="7">
    <source>
        <dbReference type="ARBA" id="ARBA00023237"/>
    </source>
</evidence>
<dbReference type="Gene3D" id="2.40.160.60">
    <property type="entry name" value="Outer membrane protein transport protein (OMPP1/FadL/TodX)"/>
    <property type="match status" value="1"/>
</dbReference>
<dbReference type="EMBL" id="JAHVHU010000008">
    <property type="protein sequence ID" value="MBY5958238.1"/>
    <property type="molecule type" value="Genomic_DNA"/>
</dbReference>
<evidence type="ECO:0008006" key="10">
    <source>
        <dbReference type="Google" id="ProtNLM"/>
    </source>
</evidence>
<dbReference type="InterPro" id="IPR005017">
    <property type="entry name" value="OMPP1/FadL/TodX"/>
</dbReference>
<keyword evidence="7" id="KW-0998">Cell outer membrane</keyword>
<comment type="subcellular location">
    <subcellularLocation>
        <location evidence="1">Cell outer membrane</location>
        <topology evidence="1">Multi-pass membrane protein</topology>
    </subcellularLocation>
</comment>
<protein>
    <recommendedName>
        <fullName evidence="10">Outer membrane protein transport protein (OMPP1/FadL/TodX)</fullName>
    </recommendedName>
</protein>
<dbReference type="GO" id="GO:0009279">
    <property type="term" value="C:cell outer membrane"/>
    <property type="evidence" value="ECO:0007669"/>
    <property type="project" value="UniProtKB-SubCell"/>
</dbReference>
<evidence type="ECO:0000313" key="8">
    <source>
        <dbReference type="EMBL" id="MBY5958238.1"/>
    </source>
</evidence>
<dbReference type="RefSeq" id="WP_222579777.1">
    <property type="nucleotide sequence ID" value="NZ_JAHVHU010000008.1"/>
</dbReference>
<organism evidence="8 9">
    <name type="scientific">Membranihabitans marinus</name>
    <dbReference type="NCBI Taxonomy" id="1227546"/>
    <lineage>
        <taxon>Bacteria</taxon>
        <taxon>Pseudomonadati</taxon>
        <taxon>Bacteroidota</taxon>
        <taxon>Saprospiria</taxon>
        <taxon>Saprospirales</taxon>
        <taxon>Saprospiraceae</taxon>
        <taxon>Membranihabitans</taxon>
    </lineage>
</organism>
<accession>A0A953HP65</accession>
<name>A0A953HP65_9BACT</name>
<evidence type="ECO:0000313" key="9">
    <source>
        <dbReference type="Proteomes" id="UP000753961"/>
    </source>
</evidence>
<comment type="similarity">
    <text evidence="2">Belongs to the OmpP1/FadL family.</text>
</comment>